<comment type="caution">
    <text evidence="2">The sequence shown here is derived from an EMBL/GenBank/DDBJ whole genome shotgun (WGS) entry which is preliminary data.</text>
</comment>
<keyword evidence="1" id="KW-0812">Transmembrane</keyword>
<keyword evidence="1" id="KW-1133">Transmembrane helix</keyword>
<reference evidence="2 3" key="1">
    <citation type="journal article" date="2019" name="ISME J.">
        <title>Insights into ecological role of a new deltaproteobacterial order Candidatus Acidulodesulfobacterales by metagenomics and metatranscriptomics.</title>
        <authorList>
            <person name="Tan S."/>
            <person name="Liu J."/>
            <person name="Fang Y."/>
            <person name="Hedlund B.P."/>
            <person name="Lian Z.H."/>
            <person name="Huang L.Y."/>
            <person name="Li J.T."/>
            <person name="Huang L.N."/>
            <person name="Li W.J."/>
            <person name="Jiang H.C."/>
            <person name="Dong H.L."/>
            <person name="Shu W.S."/>
        </authorList>
    </citation>
    <scope>NUCLEOTIDE SEQUENCE [LARGE SCALE GENOMIC DNA]</scope>
    <source>
        <strain evidence="2">AP2</strain>
    </source>
</reference>
<evidence type="ECO:0000313" key="3">
    <source>
        <dbReference type="Proteomes" id="UP000316562"/>
    </source>
</evidence>
<protein>
    <recommendedName>
        <fullName evidence="4">Bacterial virulence protein VirB8 domain-containing protein</fullName>
    </recommendedName>
</protein>
<sequence length="215" mass="24872">MHLDNKKNENRFFYEIWGDLNAQNNTLKIVIVLMTIITSIALFTAYFTYKINRVPVVIRVSEAGSAKILRDLPFNNRVGMGETVYFSKTFIREFTGFNSITIKTQLSRALNKMSKSYGENTLKMIIREKFIQKMEKANISSVIKYKKIKLTRQTVNHDELKLYIIRTVISNSNSNIESSAAYEDKLILKRVKRSIQYPFGLEVVYFNTLKLGGAE</sequence>
<accession>A0A519BFT7</accession>
<dbReference type="Proteomes" id="UP000316562">
    <property type="component" value="Unassembled WGS sequence"/>
</dbReference>
<name>A0A519BFT7_ACIG2</name>
<keyword evidence="1" id="KW-0472">Membrane</keyword>
<evidence type="ECO:0000256" key="1">
    <source>
        <dbReference type="SAM" id="Phobius"/>
    </source>
</evidence>
<evidence type="ECO:0000313" key="2">
    <source>
        <dbReference type="EMBL" id="RZD16132.1"/>
    </source>
</evidence>
<proteinExistence type="predicted"/>
<dbReference type="AlphaFoldDB" id="A0A519BFT7"/>
<dbReference type="EMBL" id="SGBC01000003">
    <property type="protein sequence ID" value="RZD16132.1"/>
    <property type="molecule type" value="Genomic_DNA"/>
</dbReference>
<feature type="transmembrane region" description="Helical" evidence="1">
    <location>
        <begin position="29"/>
        <end position="49"/>
    </location>
</feature>
<gene>
    <name evidence="2" type="ORF">EVJ46_08060</name>
</gene>
<evidence type="ECO:0008006" key="4">
    <source>
        <dbReference type="Google" id="ProtNLM"/>
    </source>
</evidence>
<organism evidence="2 3">
    <name type="scientific">Acididesulfobacter guangdongensis</name>
    <dbReference type="NCBI Taxonomy" id="2597225"/>
    <lineage>
        <taxon>Bacteria</taxon>
        <taxon>Deltaproteobacteria</taxon>
        <taxon>Candidatus Acidulodesulfobacterales</taxon>
        <taxon>Candidatus Acididesulfobacter</taxon>
    </lineage>
</organism>